<reference evidence="1 2" key="1">
    <citation type="journal article" date="2007" name="Virology">
        <title>Sequence and annotation of the 314-kb MT325 and the 321-kb FR483 viruses that infect Chlorella Pbi.</title>
        <authorList>
            <person name="Fitzgerald L.A."/>
            <person name="Graves M.V."/>
            <person name="Li X."/>
            <person name="Feldblyum T."/>
            <person name="Hartigan J."/>
            <person name="Van Etten J.L."/>
        </authorList>
    </citation>
    <scope>NUCLEOTIDE SEQUENCE [LARGE SCALE GENOMIC DNA]</scope>
    <source>
        <strain evidence="1 2">MT325</strain>
    </source>
</reference>
<accession>A7ITZ1</accession>
<organismHost>
    <name type="scientific">Paramecium bursaria</name>
    <dbReference type="NCBI Taxonomy" id="74790"/>
</organismHost>
<protein>
    <submittedName>
        <fullName evidence="1">Uncharacterized protein m261R</fullName>
    </submittedName>
</protein>
<sequence>MCFSPRAFLLGVKENLEVCSWHLVEEADVLLVVLIKKTEQVPVTALCLAKLQACINTSTSITERRRQGQWLEKIVVVLDTWWMTSKILKKAIGTV</sequence>
<name>A7ITZ1_PBCVM</name>
<proteinExistence type="predicted"/>
<evidence type="ECO:0000313" key="2">
    <source>
        <dbReference type="Proteomes" id="UP000246715"/>
    </source>
</evidence>
<gene>
    <name evidence="1" type="primary">m261R</name>
    <name evidence="1" type="ORF">MT325_m261R</name>
</gene>
<organism evidence="1 2">
    <name type="scientific">Paramecium bursaria Chlorella virus MT325</name>
    <name type="common">PBCV-MT325</name>
    <dbReference type="NCBI Taxonomy" id="346932"/>
    <lineage>
        <taxon>Viruses</taxon>
        <taxon>Varidnaviria</taxon>
        <taxon>Bamfordvirae</taxon>
        <taxon>Nucleocytoviricota</taxon>
        <taxon>Megaviricetes</taxon>
        <taxon>Algavirales</taxon>
        <taxon>Phycodnaviridae</taxon>
        <taxon>Chlorovirus</taxon>
        <taxon>Chlorovirus conductrix</taxon>
        <taxon>Paramecium bursaria Chlorella virus A1</taxon>
    </lineage>
</organism>
<dbReference type="EMBL" id="DQ491001">
    <property type="protein sequence ID" value="ABT13815.1"/>
    <property type="molecule type" value="Genomic_DNA"/>
</dbReference>
<evidence type="ECO:0000313" key="1">
    <source>
        <dbReference type="EMBL" id="ABT13815.1"/>
    </source>
</evidence>
<dbReference type="Proteomes" id="UP000246715">
    <property type="component" value="Segment"/>
</dbReference>